<dbReference type="SUPFAM" id="SSF53335">
    <property type="entry name" value="S-adenosyl-L-methionine-dependent methyltransferases"/>
    <property type="match status" value="1"/>
</dbReference>
<proteinExistence type="inferred from homology"/>
<dbReference type="InterPro" id="IPR031341">
    <property type="entry name" value="Methyltr_RsmF_N"/>
</dbReference>
<evidence type="ECO:0000256" key="4">
    <source>
        <dbReference type="ARBA" id="ARBA00022691"/>
    </source>
</evidence>
<feature type="binding site" evidence="6">
    <location>
        <position position="159"/>
    </location>
    <ligand>
        <name>S-adenosyl-L-methionine</name>
        <dbReference type="ChEBI" id="CHEBI:59789"/>
    </ligand>
</feature>
<feature type="binding site" evidence="6">
    <location>
        <position position="176"/>
    </location>
    <ligand>
        <name>S-adenosyl-L-methionine</name>
        <dbReference type="ChEBI" id="CHEBI:59789"/>
    </ligand>
</feature>
<feature type="domain" description="SAM-dependent MTase RsmB/NOP-type" evidence="7">
    <location>
        <begin position="1"/>
        <end position="294"/>
    </location>
</feature>
<comment type="similarity">
    <text evidence="6">Belongs to the class I-like SAM-binding methyltransferase superfamily. RsmB/NOP family.</text>
</comment>
<dbReference type="InterPro" id="IPR049560">
    <property type="entry name" value="MeTrfase_RsmB-F_NOP2_cat"/>
</dbReference>
<dbReference type="Pfam" id="PF01189">
    <property type="entry name" value="Methyltr_RsmB-F"/>
    <property type="match status" value="1"/>
</dbReference>
<feature type="active site" description="Nucleophile" evidence="6">
    <location>
        <position position="229"/>
    </location>
</feature>
<reference evidence="8 9" key="1">
    <citation type="journal article" date="2023" name="Microbiol. Resour. Announc.">
        <title>Complete Genome Sequence of Imperialibacter roseus strain P4T.</title>
        <authorList>
            <person name="Tizabi D.R."/>
            <person name="Bachvaroff T."/>
            <person name="Hill R.T."/>
        </authorList>
    </citation>
    <scope>NUCLEOTIDE SEQUENCE [LARGE SCALE GENOMIC DNA]</scope>
    <source>
        <strain evidence="8 9">P4T</strain>
    </source>
</reference>
<evidence type="ECO:0000256" key="5">
    <source>
        <dbReference type="ARBA" id="ARBA00022884"/>
    </source>
</evidence>
<dbReference type="GO" id="GO:0008168">
    <property type="term" value="F:methyltransferase activity"/>
    <property type="evidence" value="ECO:0007669"/>
    <property type="project" value="UniProtKB-KW"/>
</dbReference>
<dbReference type="Gene3D" id="2.30.130.60">
    <property type="match status" value="1"/>
</dbReference>
<dbReference type="PANTHER" id="PTHR22807:SF30">
    <property type="entry name" value="28S RRNA (CYTOSINE(4447)-C(5))-METHYLTRANSFERASE-RELATED"/>
    <property type="match status" value="1"/>
</dbReference>
<evidence type="ECO:0000256" key="2">
    <source>
        <dbReference type="ARBA" id="ARBA00022603"/>
    </source>
</evidence>
<keyword evidence="9" id="KW-1185">Reference proteome</keyword>
<gene>
    <name evidence="8" type="ORF">RT717_19430</name>
</gene>
<dbReference type="GO" id="GO:0032259">
    <property type="term" value="P:methylation"/>
    <property type="evidence" value="ECO:0007669"/>
    <property type="project" value="UniProtKB-KW"/>
</dbReference>
<organism evidence="8 9">
    <name type="scientific">Imperialibacter roseus</name>
    <dbReference type="NCBI Taxonomy" id="1324217"/>
    <lineage>
        <taxon>Bacteria</taxon>
        <taxon>Pseudomonadati</taxon>
        <taxon>Bacteroidota</taxon>
        <taxon>Cytophagia</taxon>
        <taxon>Cytophagales</taxon>
        <taxon>Flammeovirgaceae</taxon>
        <taxon>Imperialibacter</taxon>
    </lineage>
</organism>
<name>A0ABZ0ILS2_9BACT</name>
<dbReference type="EMBL" id="CP136051">
    <property type="protein sequence ID" value="WOK05255.1"/>
    <property type="molecule type" value="Genomic_DNA"/>
</dbReference>
<keyword evidence="1" id="KW-0963">Cytoplasm</keyword>
<evidence type="ECO:0000313" key="9">
    <source>
        <dbReference type="Proteomes" id="UP001302349"/>
    </source>
</evidence>
<evidence type="ECO:0000256" key="6">
    <source>
        <dbReference type="PROSITE-ProRule" id="PRU01023"/>
    </source>
</evidence>
<keyword evidence="4 6" id="KW-0949">S-adenosyl-L-methionine</keyword>
<evidence type="ECO:0000259" key="7">
    <source>
        <dbReference type="PROSITE" id="PS51686"/>
    </source>
</evidence>
<dbReference type="InterPro" id="IPR023267">
    <property type="entry name" value="RCMT"/>
</dbReference>
<dbReference type="Pfam" id="PF17125">
    <property type="entry name" value="Methyltr_RsmF_N"/>
    <property type="match status" value="1"/>
</dbReference>
<dbReference type="RefSeq" id="WP_317488016.1">
    <property type="nucleotide sequence ID" value="NZ_CP136051.1"/>
</dbReference>
<evidence type="ECO:0000256" key="1">
    <source>
        <dbReference type="ARBA" id="ARBA00022490"/>
    </source>
</evidence>
<dbReference type="InterPro" id="IPR027391">
    <property type="entry name" value="Nol1_Nop2_Fmu_2"/>
</dbReference>
<dbReference type="InterPro" id="IPR001678">
    <property type="entry name" value="MeTrfase_RsmB-F_NOP2_dom"/>
</dbReference>
<accession>A0ABZ0ILS2</accession>
<dbReference type="PANTHER" id="PTHR22807">
    <property type="entry name" value="NOP2 YEAST -RELATED NOL1/NOP2/FMU SUN DOMAIN-CONTAINING"/>
    <property type="match status" value="1"/>
</dbReference>
<keyword evidence="3 6" id="KW-0808">Transferase</keyword>
<dbReference type="Gene3D" id="3.40.50.150">
    <property type="entry name" value="Vaccinia Virus protein VP39"/>
    <property type="match status" value="1"/>
</dbReference>
<evidence type="ECO:0000256" key="3">
    <source>
        <dbReference type="ARBA" id="ARBA00022679"/>
    </source>
</evidence>
<dbReference type="Pfam" id="PF13636">
    <property type="entry name" value="Methyltranf_PUA"/>
    <property type="match status" value="1"/>
</dbReference>
<sequence length="464" mass="52602">MKTNFPASFSNRLQAQMGAEASLLLEALSTDSPTSIRINTAKFHAPVQLEKVPWSTNGYYLQERPSFTLDPLIHAGAYYVQEASSMFLEEVVRQSVDHSQPLRVLDLCAAPGGKSTLLASLLSKESLLVSNEVIKSRAEVLAENLTKWGAPNVVVSNNDPRDFDRLQGFFDLIVVDAPCSGEGLFRKDPNAINEWSPDNAHLCSDRQRRILMDVWPALKPGGVLIYSTCTYNPAENEQNIQWLSQQTELEPVSLSVDAGLNIREVQAANHVVGYQFMPHLVKGEGFFVCAVRKLDGDEWQAPRKDKFPLAPTGKKEQAEVAPWLTDERDYFQHYENILAMPQGDNPAWGAVIRELRIVQAGVLVAEVKKKNLVPAPALALSTIFKKDTFPAWELDLRQALQYLRKEEWAIDREKDGWHLMCYQQLPLGWIKRIATRFNNYYPLHWRIRMELPEDLTHSFLNHHA</sequence>
<dbReference type="PRINTS" id="PR02008">
    <property type="entry name" value="RCMTFAMILY"/>
</dbReference>
<feature type="binding site" evidence="6">
    <location>
        <position position="132"/>
    </location>
    <ligand>
        <name>S-adenosyl-L-methionine</name>
        <dbReference type="ChEBI" id="CHEBI:59789"/>
    </ligand>
</feature>
<dbReference type="Proteomes" id="UP001302349">
    <property type="component" value="Chromosome"/>
</dbReference>
<protein>
    <submittedName>
        <fullName evidence="8">rRNA methyltransferase</fullName>
    </submittedName>
</protein>
<feature type="binding site" evidence="6">
    <location>
        <begin position="108"/>
        <end position="114"/>
    </location>
    <ligand>
        <name>S-adenosyl-L-methionine</name>
        <dbReference type="ChEBI" id="CHEBI:59789"/>
    </ligand>
</feature>
<dbReference type="PROSITE" id="PS51686">
    <property type="entry name" value="SAM_MT_RSMB_NOP"/>
    <property type="match status" value="1"/>
</dbReference>
<dbReference type="CDD" id="cd02440">
    <property type="entry name" value="AdoMet_MTases"/>
    <property type="match status" value="1"/>
</dbReference>
<dbReference type="Gene3D" id="3.30.70.1170">
    <property type="entry name" value="Sun protein, domain 3"/>
    <property type="match status" value="1"/>
</dbReference>
<keyword evidence="2 6" id="KW-0489">Methyltransferase</keyword>
<evidence type="ECO:0000313" key="8">
    <source>
        <dbReference type="EMBL" id="WOK05255.1"/>
    </source>
</evidence>
<keyword evidence="5 6" id="KW-0694">RNA-binding</keyword>
<dbReference type="InterPro" id="IPR029063">
    <property type="entry name" value="SAM-dependent_MTases_sf"/>
</dbReference>